<evidence type="ECO:0000313" key="3">
    <source>
        <dbReference type="Proteomes" id="UP000554766"/>
    </source>
</evidence>
<organism evidence="2 3">
    <name type="scientific">Pyrobaculum arsenaticum</name>
    <dbReference type="NCBI Taxonomy" id="121277"/>
    <lineage>
        <taxon>Archaea</taxon>
        <taxon>Thermoproteota</taxon>
        <taxon>Thermoprotei</taxon>
        <taxon>Thermoproteales</taxon>
        <taxon>Thermoproteaceae</taxon>
        <taxon>Pyrobaculum</taxon>
    </lineage>
</organism>
<dbReference type="RefSeq" id="WP_011900574.1">
    <property type="nucleotide sequence ID" value="NZ_JAAVJF010000001.1"/>
</dbReference>
<dbReference type="SUPFAM" id="SSF81301">
    <property type="entry name" value="Nucleotidyltransferase"/>
    <property type="match status" value="1"/>
</dbReference>
<protein>
    <submittedName>
        <fullName evidence="2">Nucleotidyltransferase domain-containing protein</fullName>
    </submittedName>
</protein>
<dbReference type="GO" id="GO:0016779">
    <property type="term" value="F:nucleotidyltransferase activity"/>
    <property type="evidence" value="ECO:0007669"/>
    <property type="project" value="InterPro"/>
</dbReference>
<comment type="caution">
    <text evidence="2">The sequence shown here is derived from an EMBL/GenBank/DDBJ whole genome shotgun (WGS) entry which is preliminary data.</text>
</comment>
<reference evidence="2 3" key="1">
    <citation type="journal article" date="2020" name="Nat. Commun.">
        <title>The structures of two archaeal type IV pili illuminate evolutionary relationships.</title>
        <authorList>
            <person name="Wang F."/>
            <person name="Baquero D.P."/>
            <person name="Su Z."/>
            <person name="Beltran L.C."/>
            <person name="Prangishvili D."/>
            <person name="Krupovic M."/>
            <person name="Egelman E.H."/>
        </authorList>
    </citation>
    <scope>NUCLEOTIDE SEQUENCE [LARGE SCALE GENOMIC DNA]</scope>
    <source>
        <strain evidence="2 3">2GA</strain>
    </source>
</reference>
<dbReference type="Pfam" id="PF01909">
    <property type="entry name" value="NTP_transf_2"/>
    <property type="match status" value="1"/>
</dbReference>
<evidence type="ECO:0000259" key="1">
    <source>
        <dbReference type="Pfam" id="PF01909"/>
    </source>
</evidence>
<accession>A0A7L4P4Z8</accession>
<dbReference type="OMA" id="KEGWMMQ"/>
<keyword evidence="2" id="KW-0808">Transferase</keyword>
<keyword evidence="3" id="KW-1185">Reference proteome</keyword>
<dbReference type="InterPro" id="IPR043519">
    <property type="entry name" value="NT_sf"/>
</dbReference>
<evidence type="ECO:0000313" key="2">
    <source>
        <dbReference type="EMBL" id="NYR14399.1"/>
    </source>
</evidence>
<dbReference type="CDD" id="cd05403">
    <property type="entry name" value="NT_KNTase_like"/>
    <property type="match status" value="1"/>
</dbReference>
<proteinExistence type="predicted"/>
<name>A0A7L4P4Z8_9CREN</name>
<dbReference type="PANTHER" id="PTHR43449">
    <property type="entry name" value="NUCLEOTIDYLTRANSFERASE"/>
    <property type="match status" value="1"/>
</dbReference>
<sequence length="127" mass="14813">MRRLREVLLQMHAEAEEWLRRLCEAGYTVVLFGSRARGDARIDSDWDVVVLGYTPPEPPPHDLVQAHFARPEEAEEKIRAFNTIFLDAFYEGKLLCGDGELFTRLRDLAKRVTSRYVKTKEGWMMQK</sequence>
<gene>
    <name evidence="2" type="ORF">HC235_00110</name>
</gene>
<dbReference type="PANTHER" id="PTHR43449:SF3">
    <property type="entry name" value="POLYMERASE NUCLEOTIDYL TRANSFERASE DOMAIN-CONTAINING PROTEIN"/>
    <property type="match status" value="1"/>
</dbReference>
<dbReference type="InterPro" id="IPR002934">
    <property type="entry name" value="Polymerase_NTP_transf_dom"/>
</dbReference>
<dbReference type="EMBL" id="JAAVJF010000001">
    <property type="protein sequence ID" value="NYR14399.1"/>
    <property type="molecule type" value="Genomic_DNA"/>
</dbReference>
<dbReference type="GeneID" id="5054232"/>
<dbReference type="Proteomes" id="UP000554766">
    <property type="component" value="Unassembled WGS sequence"/>
</dbReference>
<feature type="domain" description="Polymerase nucleotidyl transferase" evidence="1">
    <location>
        <begin position="21"/>
        <end position="83"/>
    </location>
</feature>
<dbReference type="Gene3D" id="3.30.460.10">
    <property type="entry name" value="Beta Polymerase, domain 2"/>
    <property type="match status" value="1"/>
</dbReference>
<dbReference type="AlphaFoldDB" id="A0A7L4P4Z8"/>